<dbReference type="PROSITE" id="PS50111">
    <property type="entry name" value="CHEMOTAXIS_TRANSDUC_2"/>
    <property type="match status" value="1"/>
</dbReference>
<evidence type="ECO:0000313" key="10">
    <source>
        <dbReference type="EMBL" id="NKE65365.1"/>
    </source>
</evidence>
<dbReference type="InterPro" id="IPR051310">
    <property type="entry name" value="MCP_chemotaxis"/>
</dbReference>
<dbReference type="PANTHER" id="PTHR43531:SF14">
    <property type="entry name" value="METHYL-ACCEPTING CHEMOTAXIS PROTEIN I-RELATED"/>
    <property type="match status" value="1"/>
</dbReference>
<evidence type="ECO:0000313" key="11">
    <source>
        <dbReference type="Proteomes" id="UP000521868"/>
    </source>
</evidence>
<keyword evidence="11" id="KW-1185">Reference proteome</keyword>
<dbReference type="SMART" id="SM00304">
    <property type="entry name" value="HAMP"/>
    <property type="match status" value="1"/>
</dbReference>
<dbReference type="GO" id="GO:0005886">
    <property type="term" value="C:plasma membrane"/>
    <property type="evidence" value="ECO:0007669"/>
    <property type="project" value="TreeGrafter"/>
</dbReference>
<evidence type="ECO:0000259" key="9">
    <source>
        <dbReference type="PROSITE" id="PS50885"/>
    </source>
</evidence>
<reference evidence="10 11" key="1">
    <citation type="journal article" date="2020" name="Nature">
        <title>Bacterial chemolithoautotrophy via manganese oxidation.</title>
        <authorList>
            <person name="Yu H."/>
            <person name="Leadbetter J.R."/>
        </authorList>
    </citation>
    <scope>NUCLEOTIDE SEQUENCE [LARGE SCALE GENOMIC DNA]</scope>
    <source>
        <strain evidence="10 11">RBP-1</strain>
    </source>
</reference>
<dbReference type="Pfam" id="PF00672">
    <property type="entry name" value="HAMP"/>
    <property type="match status" value="1"/>
</dbReference>
<dbReference type="InterPro" id="IPR004090">
    <property type="entry name" value="Chemotax_Me-accpt_rcpt"/>
</dbReference>
<dbReference type="InterPro" id="IPR003660">
    <property type="entry name" value="HAMP_dom"/>
</dbReference>
<comment type="subcellular location">
    <subcellularLocation>
        <location evidence="1">Membrane</location>
    </subcellularLocation>
</comment>
<name>A0A7X6I5N1_9BURK</name>
<dbReference type="InterPro" id="IPR004089">
    <property type="entry name" value="MCPsignal_dom"/>
</dbReference>
<dbReference type="GO" id="GO:0004888">
    <property type="term" value="F:transmembrane signaling receptor activity"/>
    <property type="evidence" value="ECO:0007669"/>
    <property type="project" value="InterPro"/>
</dbReference>
<feature type="coiled-coil region" evidence="5">
    <location>
        <begin position="461"/>
        <end position="499"/>
    </location>
</feature>
<dbReference type="PROSITE" id="PS50885">
    <property type="entry name" value="HAMP"/>
    <property type="match status" value="1"/>
</dbReference>
<evidence type="ECO:0000256" key="4">
    <source>
        <dbReference type="PROSITE-ProRule" id="PRU00284"/>
    </source>
</evidence>
<keyword evidence="7" id="KW-0472">Membrane</keyword>
<evidence type="ECO:0000256" key="1">
    <source>
        <dbReference type="ARBA" id="ARBA00004370"/>
    </source>
</evidence>
<dbReference type="CDD" id="cd11386">
    <property type="entry name" value="MCP_signal"/>
    <property type="match status" value="1"/>
</dbReference>
<keyword evidence="7" id="KW-1133">Transmembrane helix</keyword>
<comment type="similarity">
    <text evidence="3">Belongs to the methyl-accepting chemotaxis (MCP) protein family.</text>
</comment>
<evidence type="ECO:0000256" key="2">
    <source>
        <dbReference type="ARBA" id="ARBA00022481"/>
    </source>
</evidence>
<feature type="region of interest" description="Disordered" evidence="6">
    <location>
        <begin position="519"/>
        <end position="565"/>
    </location>
</feature>
<keyword evidence="7" id="KW-0812">Transmembrane</keyword>
<dbReference type="SUPFAM" id="SSF58104">
    <property type="entry name" value="Methyl-accepting chemotaxis protein (MCP) signaling domain"/>
    <property type="match status" value="1"/>
</dbReference>
<keyword evidence="5" id="KW-0175">Coiled coil</keyword>
<dbReference type="CDD" id="cd06225">
    <property type="entry name" value="HAMP"/>
    <property type="match status" value="1"/>
</dbReference>
<comment type="caution">
    <text evidence="10">The sequence shown here is derived from an EMBL/GenBank/DDBJ whole genome shotgun (WGS) entry which is preliminary data.</text>
</comment>
<feature type="domain" description="Methyl-accepting transducer" evidence="8">
    <location>
        <begin position="261"/>
        <end position="490"/>
    </location>
</feature>
<evidence type="ECO:0000256" key="6">
    <source>
        <dbReference type="SAM" id="MobiDB-lite"/>
    </source>
</evidence>
<dbReference type="GO" id="GO:0007165">
    <property type="term" value="P:signal transduction"/>
    <property type="evidence" value="ECO:0007669"/>
    <property type="project" value="UniProtKB-KW"/>
</dbReference>
<dbReference type="Proteomes" id="UP000521868">
    <property type="component" value="Unassembled WGS sequence"/>
</dbReference>
<dbReference type="Pfam" id="PF00015">
    <property type="entry name" value="MCPsignal"/>
    <property type="match status" value="1"/>
</dbReference>
<feature type="transmembrane region" description="Helical" evidence="7">
    <location>
        <begin position="183"/>
        <end position="202"/>
    </location>
</feature>
<dbReference type="GO" id="GO:0006935">
    <property type="term" value="P:chemotaxis"/>
    <property type="evidence" value="ECO:0007669"/>
    <property type="project" value="InterPro"/>
</dbReference>
<dbReference type="EMBL" id="VTOX01000002">
    <property type="protein sequence ID" value="NKE65365.1"/>
    <property type="molecule type" value="Genomic_DNA"/>
</dbReference>
<dbReference type="Gene3D" id="1.10.287.950">
    <property type="entry name" value="Methyl-accepting chemotaxis protein"/>
    <property type="match status" value="1"/>
</dbReference>
<evidence type="ECO:0000259" key="8">
    <source>
        <dbReference type="PROSITE" id="PS50111"/>
    </source>
</evidence>
<dbReference type="RefSeq" id="WP_181017759.1">
    <property type="nucleotide sequence ID" value="NZ_VTOX01000002.1"/>
</dbReference>
<proteinExistence type="inferred from homology"/>
<dbReference type="FunFam" id="1.10.287.950:FF:000001">
    <property type="entry name" value="Methyl-accepting chemotaxis sensory transducer"/>
    <property type="match status" value="1"/>
</dbReference>
<gene>
    <name evidence="10" type="ORF">RAMLITH_05990</name>
</gene>
<accession>A0A7X6I5N1</accession>
<evidence type="ECO:0000256" key="5">
    <source>
        <dbReference type="SAM" id="Coils"/>
    </source>
</evidence>
<organism evidence="10 11">
    <name type="scientific">Ramlibacter lithotrophicus</name>
    <dbReference type="NCBI Taxonomy" id="2606681"/>
    <lineage>
        <taxon>Bacteria</taxon>
        <taxon>Pseudomonadati</taxon>
        <taxon>Pseudomonadota</taxon>
        <taxon>Betaproteobacteria</taxon>
        <taxon>Burkholderiales</taxon>
        <taxon>Comamonadaceae</taxon>
        <taxon>Ramlibacter</taxon>
    </lineage>
</organism>
<dbReference type="SMART" id="SM00283">
    <property type="entry name" value="MA"/>
    <property type="match status" value="1"/>
</dbReference>
<evidence type="ECO:0000256" key="3">
    <source>
        <dbReference type="ARBA" id="ARBA00029447"/>
    </source>
</evidence>
<feature type="domain" description="HAMP" evidence="9">
    <location>
        <begin position="204"/>
        <end position="256"/>
    </location>
</feature>
<dbReference type="AlphaFoldDB" id="A0A7X6I5N1"/>
<protein>
    <submittedName>
        <fullName evidence="10">HAMP domain-containing protein</fullName>
    </submittedName>
</protein>
<keyword evidence="2" id="KW-0488">Methylation</keyword>
<dbReference type="PRINTS" id="PR00260">
    <property type="entry name" value="CHEMTRNSDUCR"/>
</dbReference>
<sequence length="565" mass="58402">MFRHLKIGTKLFLAFGVVLVLIAVLAAVTLDRIGVARDESEELINIVLKKQDLADDASGALARGVQHFKNYILRGGDYNKRFEADMAAIEKAAAAYTALGFNTPLETGQLKKIGEAVTAYRAAMTKLVDLRANGFGPAEMDKTVSGGDKPLADAIAALKEANHKLVAEAESHVTHALATARAVVLWTSAVILLVSIGFALLITRAITRPLAEAVRIAKTVAAGDLTVQVRATSRDETGELLGALKEMTAALSGVVGHVRLGTDAIATASAQIASGNQDLSQRTEEQASSLEETAASIEEVTGAVRQSADNAHQANQLAQSASEVASRGGAVVGEVVETMAGINAASRKVADIITVIDGIAFQTNILALNAAVEAARAGDQGRGFAVVAAEVRSLAQRSAAAAKEIKGLIDDSVGKVDSGTALVARAGETMQEVVASIKRVSDLIGEISAASQEQASGIGQVNQAVAQMEQVTQQNAALVEEASAAAQSLKEQSNALVDAVSAFKLGTDSRAREVIAQAQATSRSVAAGAPSLPTGGTKGPGRKPTVAQLPLASSPPQDDQGWKEF</sequence>
<evidence type="ECO:0000256" key="7">
    <source>
        <dbReference type="SAM" id="Phobius"/>
    </source>
</evidence>
<dbReference type="PANTHER" id="PTHR43531">
    <property type="entry name" value="PROTEIN ICFG"/>
    <property type="match status" value="1"/>
</dbReference>
<keyword evidence="4" id="KW-0807">Transducer</keyword>